<protein>
    <recommendedName>
        <fullName evidence="9">ABC transporter domain-containing protein</fullName>
    </recommendedName>
</protein>
<proteinExistence type="inferred from homology"/>
<dbReference type="InterPro" id="IPR050352">
    <property type="entry name" value="ABCG_transporters"/>
</dbReference>
<evidence type="ECO:0000256" key="1">
    <source>
        <dbReference type="ARBA" id="ARBA00004141"/>
    </source>
</evidence>
<keyword evidence="4 8" id="KW-0812">Transmembrane</keyword>
<accession>A0A819SUX7</accession>
<evidence type="ECO:0000256" key="7">
    <source>
        <dbReference type="SAM" id="MobiDB-lite"/>
    </source>
</evidence>
<comment type="similarity">
    <text evidence="2">Belongs to the ABC transporter superfamily. ABCG family. Eye pigment precursor importer (TC 3.A.1.204) subfamily.</text>
</comment>
<feature type="domain" description="ABC transporter" evidence="9">
    <location>
        <begin position="182"/>
        <end position="242"/>
    </location>
</feature>
<name>A0A819SUX7_9BILA</name>
<comment type="subcellular location">
    <subcellularLocation>
        <location evidence="1">Membrane</location>
        <topology evidence="1">Multi-pass membrane protein</topology>
    </subcellularLocation>
</comment>
<dbReference type="SUPFAM" id="SSF52540">
    <property type="entry name" value="P-loop containing nucleoside triphosphate hydrolases"/>
    <property type="match status" value="1"/>
</dbReference>
<keyword evidence="5 8" id="KW-1133">Transmembrane helix</keyword>
<evidence type="ECO:0000256" key="6">
    <source>
        <dbReference type="ARBA" id="ARBA00023136"/>
    </source>
</evidence>
<sequence>MTTTIAPELINMTTIIVPESNNNNPLTDGVIAAIVISSIVASALLGIGSFFIYRYRRTIIESIRAMLHLDNEEEDEEEEEEEQEQEQDESAPNEMNMSPSFRTTSNNLAKKRQSVPHNHMLFGTRDKIEQTPVSLSFHNISYVVKSGNKRRINLPFIGGQTRPKKRSKQVLFDVSGRFESGMNALLGPTGCGKSSLLDVLAARKDPRGLSGRVLVDGLPLPASYKYMVGYIVQDDIISGTLTV</sequence>
<reference evidence="10" key="1">
    <citation type="submission" date="2021-02" db="EMBL/GenBank/DDBJ databases">
        <authorList>
            <person name="Nowell W R."/>
        </authorList>
    </citation>
    <scope>NUCLEOTIDE SEQUENCE</scope>
</reference>
<evidence type="ECO:0000313" key="10">
    <source>
        <dbReference type="EMBL" id="CAF4068400.1"/>
    </source>
</evidence>
<evidence type="ECO:0000259" key="9">
    <source>
        <dbReference type="Pfam" id="PF00005"/>
    </source>
</evidence>
<dbReference type="InterPro" id="IPR027417">
    <property type="entry name" value="P-loop_NTPase"/>
</dbReference>
<comment type="caution">
    <text evidence="10">The sequence shown here is derived from an EMBL/GenBank/DDBJ whole genome shotgun (WGS) entry which is preliminary data.</text>
</comment>
<evidence type="ECO:0000256" key="8">
    <source>
        <dbReference type="SAM" id="Phobius"/>
    </source>
</evidence>
<dbReference type="GO" id="GO:0005524">
    <property type="term" value="F:ATP binding"/>
    <property type="evidence" value="ECO:0007669"/>
    <property type="project" value="InterPro"/>
</dbReference>
<organism evidence="10 11">
    <name type="scientific">Adineta steineri</name>
    <dbReference type="NCBI Taxonomy" id="433720"/>
    <lineage>
        <taxon>Eukaryota</taxon>
        <taxon>Metazoa</taxon>
        <taxon>Spiralia</taxon>
        <taxon>Gnathifera</taxon>
        <taxon>Rotifera</taxon>
        <taxon>Eurotatoria</taxon>
        <taxon>Bdelloidea</taxon>
        <taxon>Adinetida</taxon>
        <taxon>Adinetidae</taxon>
        <taxon>Adineta</taxon>
    </lineage>
</organism>
<dbReference type="GO" id="GO:0042626">
    <property type="term" value="F:ATPase-coupled transmembrane transporter activity"/>
    <property type="evidence" value="ECO:0007669"/>
    <property type="project" value="TreeGrafter"/>
</dbReference>
<dbReference type="AlphaFoldDB" id="A0A819SUX7"/>
<dbReference type="GO" id="GO:0016887">
    <property type="term" value="F:ATP hydrolysis activity"/>
    <property type="evidence" value="ECO:0007669"/>
    <property type="project" value="InterPro"/>
</dbReference>
<evidence type="ECO:0000313" key="11">
    <source>
        <dbReference type="Proteomes" id="UP000663844"/>
    </source>
</evidence>
<keyword evidence="3" id="KW-0813">Transport</keyword>
<feature type="transmembrane region" description="Helical" evidence="8">
    <location>
        <begin position="30"/>
        <end position="53"/>
    </location>
</feature>
<gene>
    <name evidence="10" type="ORF">OXD698_LOCUS33568</name>
</gene>
<dbReference type="Gene3D" id="3.40.50.300">
    <property type="entry name" value="P-loop containing nucleotide triphosphate hydrolases"/>
    <property type="match status" value="1"/>
</dbReference>
<dbReference type="InterPro" id="IPR003439">
    <property type="entry name" value="ABC_transporter-like_ATP-bd"/>
</dbReference>
<dbReference type="EMBL" id="CAJOAZ010004629">
    <property type="protein sequence ID" value="CAF4068400.1"/>
    <property type="molecule type" value="Genomic_DNA"/>
</dbReference>
<feature type="non-terminal residue" evidence="10">
    <location>
        <position position="1"/>
    </location>
</feature>
<dbReference type="Proteomes" id="UP000663844">
    <property type="component" value="Unassembled WGS sequence"/>
</dbReference>
<keyword evidence="6 8" id="KW-0472">Membrane</keyword>
<dbReference type="GO" id="GO:0005886">
    <property type="term" value="C:plasma membrane"/>
    <property type="evidence" value="ECO:0007669"/>
    <property type="project" value="TreeGrafter"/>
</dbReference>
<dbReference type="Pfam" id="PF00005">
    <property type="entry name" value="ABC_tran"/>
    <property type="match status" value="1"/>
</dbReference>
<evidence type="ECO:0000256" key="2">
    <source>
        <dbReference type="ARBA" id="ARBA00005814"/>
    </source>
</evidence>
<feature type="compositionally biased region" description="Polar residues" evidence="7">
    <location>
        <begin position="93"/>
        <end position="106"/>
    </location>
</feature>
<feature type="compositionally biased region" description="Acidic residues" evidence="7">
    <location>
        <begin position="71"/>
        <end position="91"/>
    </location>
</feature>
<evidence type="ECO:0000256" key="4">
    <source>
        <dbReference type="ARBA" id="ARBA00022692"/>
    </source>
</evidence>
<dbReference type="PANTHER" id="PTHR48041:SF116">
    <property type="entry name" value="PROTEIN BROWN"/>
    <property type="match status" value="1"/>
</dbReference>
<evidence type="ECO:0000256" key="3">
    <source>
        <dbReference type="ARBA" id="ARBA00022448"/>
    </source>
</evidence>
<feature type="region of interest" description="Disordered" evidence="7">
    <location>
        <begin position="71"/>
        <end position="106"/>
    </location>
</feature>
<evidence type="ECO:0000256" key="5">
    <source>
        <dbReference type="ARBA" id="ARBA00022989"/>
    </source>
</evidence>
<dbReference type="PANTHER" id="PTHR48041">
    <property type="entry name" value="ABC TRANSPORTER G FAMILY MEMBER 28"/>
    <property type="match status" value="1"/>
</dbReference>